<feature type="coiled-coil region" evidence="1">
    <location>
        <begin position="30"/>
        <end position="86"/>
    </location>
</feature>
<feature type="coiled-coil region" evidence="1">
    <location>
        <begin position="209"/>
        <end position="236"/>
    </location>
</feature>
<feature type="compositionally biased region" description="Basic residues" evidence="2">
    <location>
        <begin position="274"/>
        <end position="283"/>
    </location>
</feature>
<organism evidence="3 4">
    <name type="scientific">Lolium multiflorum</name>
    <name type="common">Italian ryegrass</name>
    <name type="synonym">Lolium perenne subsp. multiflorum</name>
    <dbReference type="NCBI Taxonomy" id="4521"/>
    <lineage>
        <taxon>Eukaryota</taxon>
        <taxon>Viridiplantae</taxon>
        <taxon>Streptophyta</taxon>
        <taxon>Embryophyta</taxon>
        <taxon>Tracheophyta</taxon>
        <taxon>Spermatophyta</taxon>
        <taxon>Magnoliopsida</taxon>
        <taxon>Liliopsida</taxon>
        <taxon>Poales</taxon>
        <taxon>Poaceae</taxon>
        <taxon>BOP clade</taxon>
        <taxon>Pooideae</taxon>
        <taxon>Poodae</taxon>
        <taxon>Poeae</taxon>
        <taxon>Poeae Chloroplast Group 2 (Poeae type)</taxon>
        <taxon>Loliodinae</taxon>
        <taxon>Loliinae</taxon>
        <taxon>Lolium</taxon>
    </lineage>
</organism>
<dbReference type="Proteomes" id="UP001231189">
    <property type="component" value="Unassembled WGS sequence"/>
</dbReference>
<evidence type="ECO:0000256" key="2">
    <source>
        <dbReference type="SAM" id="MobiDB-lite"/>
    </source>
</evidence>
<name>A0AAD8REF5_LOLMU</name>
<feature type="region of interest" description="Disordered" evidence="2">
    <location>
        <begin position="265"/>
        <end position="289"/>
    </location>
</feature>
<comment type="caution">
    <text evidence="3">The sequence shown here is derived from an EMBL/GenBank/DDBJ whole genome shotgun (WGS) entry which is preliminary data.</text>
</comment>
<reference evidence="3" key="1">
    <citation type="submission" date="2023-07" db="EMBL/GenBank/DDBJ databases">
        <title>A chromosome-level genome assembly of Lolium multiflorum.</title>
        <authorList>
            <person name="Chen Y."/>
            <person name="Copetti D."/>
            <person name="Kolliker R."/>
            <person name="Studer B."/>
        </authorList>
    </citation>
    <scope>NUCLEOTIDE SEQUENCE</scope>
    <source>
        <strain evidence="3">02402/16</strain>
        <tissue evidence="3">Leaf</tissue>
    </source>
</reference>
<evidence type="ECO:0000313" key="4">
    <source>
        <dbReference type="Proteomes" id="UP001231189"/>
    </source>
</evidence>
<sequence length="412" mass="44776">MAGQNLSWEHVVQMCRHLHPEEEEEVVAGVEAQQLDLEAAEAEVAEAVAVAAERAEGRLAATRAEIANAMAELADARAELAEARAAMAAPPADAVIHDIMDEDAPILGRFDCADDQLILVTSFETLAGDAQRRHARLAEEEANSYAIAMAAGLLCSDLDSLQRRGPSPARVEQENRDLAVAIAARDEAMAEVARDRARFVAQLAGLQAAAQAKEAVAAAQAAAEEAAALAAAEEANSMARTLLWDSSLAESLERHRREGVTNLRRARRAECAKRSRSRRRRPLRQNPSKEIFSELDETFAQGPIFARSFQKTEEITKWGHEAARGWPARPKPWPRRPTPWAPRVAPALTFRLLKVSVAKPPVPRATIRKTFQRRAAANPISGIQEIASTLPERGFISGGLYTAMVASGVMSE</sequence>
<gene>
    <name evidence="3" type="ORF">QYE76_024081</name>
</gene>
<keyword evidence="4" id="KW-1185">Reference proteome</keyword>
<proteinExistence type="predicted"/>
<evidence type="ECO:0000256" key="1">
    <source>
        <dbReference type="SAM" id="Coils"/>
    </source>
</evidence>
<keyword evidence="1" id="KW-0175">Coiled coil</keyword>
<dbReference type="AlphaFoldDB" id="A0AAD8REF5"/>
<protein>
    <submittedName>
        <fullName evidence="3">Uncharacterized protein</fullName>
    </submittedName>
</protein>
<evidence type="ECO:0000313" key="3">
    <source>
        <dbReference type="EMBL" id="KAK1618564.1"/>
    </source>
</evidence>
<dbReference type="EMBL" id="JAUUTY010000006">
    <property type="protein sequence ID" value="KAK1618564.1"/>
    <property type="molecule type" value="Genomic_DNA"/>
</dbReference>
<accession>A0AAD8REF5</accession>